<dbReference type="Pfam" id="PF13966">
    <property type="entry name" value="zf-RVT"/>
    <property type="match status" value="1"/>
</dbReference>
<dbReference type="EMBL" id="RDQH01000331">
    <property type="protein sequence ID" value="RXH97723.1"/>
    <property type="molecule type" value="Genomic_DNA"/>
</dbReference>
<dbReference type="Proteomes" id="UP000290289">
    <property type="component" value="Chromosome 5"/>
</dbReference>
<dbReference type="AlphaFoldDB" id="A0A498JUW9"/>
<proteinExistence type="predicted"/>
<keyword evidence="3" id="KW-1185">Reference proteome</keyword>
<feature type="domain" description="Reverse transcriptase zinc-binding" evidence="1">
    <location>
        <begin position="9"/>
        <end position="60"/>
    </location>
</feature>
<evidence type="ECO:0000313" key="3">
    <source>
        <dbReference type="Proteomes" id="UP000290289"/>
    </source>
</evidence>
<evidence type="ECO:0000259" key="1">
    <source>
        <dbReference type="Pfam" id="PF13966"/>
    </source>
</evidence>
<dbReference type="InterPro" id="IPR026960">
    <property type="entry name" value="RVT-Znf"/>
</dbReference>
<evidence type="ECO:0000313" key="2">
    <source>
        <dbReference type="EMBL" id="RXH97723.1"/>
    </source>
</evidence>
<organism evidence="2 3">
    <name type="scientific">Malus domestica</name>
    <name type="common">Apple</name>
    <name type="synonym">Pyrus malus</name>
    <dbReference type="NCBI Taxonomy" id="3750"/>
    <lineage>
        <taxon>Eukaryota</taxon>
        <taxon>Viridiplantae</taxon>
        <taxon>Streptophyta</taxon>
        <taxon>Embryophyta</taxon>
        <taxon>Tracheophyta</taxon>
        <taxon>Spermatophyta</taxon>
        <taxon>Magnoliopsida</taxon>
        <taxon>eudicotyledons</taxon>
        <taxon>Gunneridae</taxon>
        <taxon>Pentapetalae</taxon>
        <taxon>rosids</taxon>
        <taxon>fabids</taxon>
        <taxon>Rosales</taxon>
        <taxon>Rosaceae</taxon>
        <taxon>Amygdaloideae</taxon>
        <taxon>Maleae</taxon>
        <taxon>Malus</taxon>
    </lineage>
</organism>
<name>A0A498JUW9_MALDO</name>
<reference evidence="2 3" key="1">
    <citation type="submission" date="2018-10" db="EMBL/GenBank/DDBJ databases">
        <title>A high-quality apple genome assembly.</title>
        <authorList>
            <person name="Hu J."/>
        </authorList>
    </citation>
    <scope>NUCLEOTIDE SEQUENCE [LARGE SCALE GENOMIC DNA]</scope>
    <source>
        <strain evidence="3">cv. HFTH1</strain>
        <tissue evidence="2">Young leaf</tissue>
    </source>
</reference>
<protein>
    <recommendedName>
        <fullName evidence="1">Reverse transcriptase zinc-binding domain-containing protein</fullName>
    </recommendedName>
</protein>
<gene>
    <name evidence="2" type="ORF">DVH24_010048</name>
</gene>
<sequence>MKFLWKAIWRAWRRSMNALPTKDNLWKKKMNVEPHCLFCEETIETVENLICVCSRAGAVWFSRPLAIQGQKNHRENFLEWVADLAGSLSRESFDLALMLIWSLWTQHNSLIWQGKALNPLEINCKMVAWLQEFHKWHGRDKKSRVHMVRPWISFTGRYVAAREGVVMASQAVLAHVEFEGDALMVIKALQHEGFDDNSIFWHIIADT</sequence>
<accession>A0A498JUW9</accession>
<comment type="caution">
    <text evidence="2">The sequence shown here is derived from an EMBL/GenBank/DDBJ whole genome shotgun (WGS) entry which is preliminary data.</text>
</comment>